<dbReference type="InterPro" id="IPR027359">
    <property type="entry name" value="Volt_channel_dom_sf"/>
</dbReference>
<evidence type="ECO:0000256" key="4">
    <source>
        <dbReference type="ARBA" id="ARBA00023136"/>
    </source>
</evidence>
<dbReference type="InterPro" id="IPR005821">
    <property type="entry name" value="Ion_trans_dom"/>
</dbReference>
<dbReference type="Gene3D" id="1.10.238.10">
    <property type="entry name" value="EF-hand"/>
    <property type="match status" value="1"/>
</dbReference>
<feature type="transmembrane region" description="Helical" evidence="7">
    <location>
        <begin position="938"/>
        <end position="964"/>
    </location>
</feature>
<feature type="transmembrane region" description="Helical" evidence="7">
    <location>
        <begin position="730"/>
        <end position="755"/>
    </location>
</feature>
<reference evidence="9 10" key="1">
    <citation type="submission" date="2024-03" db="EMBL/GenBank/DDBJ databases">
        <title>Aureococcus anophagefferens CCMP1851 and Kratosvirus quantuckense: Draft genome of a second virus-susceptible host strain in the model system.</title>
        <authorList>
            <person name="Chase E."/>
            <person name="Truchon A.R."/>
            <person name="Schepens W."/>
            <person name="Wilhelm S.W."/>
        </authorList>
    </citation>
    <scope>NUCLEOTIDE SEQUENCE [LARGE SCALE GENOMIC DNA]</scope>
    <source>
        <strain evidence="9 10">CCMP1851</strain>
    </source>
</reference>
<evidence type="ECO:0000256" key="3">
    <source>
        <dbReference type="ARBA" id="ARBA00022989"/>
    </source>
</evidence>
<feature type="transmembrane region" description="Helical" evidence="7">
    <location>
        <begin position="1565"/>
        <end position="1582"/>
    </location>
</feature>
<feature type="transmembrane region" description="Helical" evidence="7">
    <location>
        <begin position="1220"/>
        <end position="1239"/>
    </location>
</feature>
<feature type="transmembrane region" description="Helical" evidence="7">
    <location>
        <begin position="1594"/>
        <end position="1617"/>
    </location>
</feature>
<evidence type="ECO:0000256" key="7">
    <source>
        <dbReference type="SAM" id="Phobius"/>
    </source>
</evidence>
<feature type="transmembrane region" description="Helical" evidence="7">
    <location>
        <begin position="222"/>
        <end position="255"/>
    </location>
</feature>
<keyword evidence="5" id="KW-0406">Ion transport</keyword>
<evidence type="ECO:0000256" key="5">
    <source>
        <dbReference type="RuleBase" id="RU003808"/>
    </source>
</evidence>
<feature type="domain" description="Ion transport" evidence="8">
    <location>
        <begin position="1561"/>
        <end position="1874"/>
    </location>
</feature>
<evidence type="ECO:0000313" key="10">
    <source>
        <dbReference type="Proteomes" id="UP001363151"/>
    </source>
</evidence>
<comment type="caution">
    <text evidence="9">The sequence shown here is derived from an EMBL/GenBank/DDBJ whole genome shotgun (WGS) entry which is preliminary data.</text>
</comment>
<keyword evidence="3 7" id="KW-1133">Transmembrane helix</keyword>
<feature type="domain" description="Ion transport" evidence="8">
    <location>
        <begin position="78"/>
        <end position="294"/>
    </location>
</feature>
<keyword evidence="5" id="KW-0851">Voltage-gated channel</keyword>
<dbReference type="PANTHER" id="PTHR10037">
    <property type="entry name" value="VOLTAGE-GATED CATION CHANNEL CALCIUM AND SODIUM"/>
    <property type="match status" value="1"/>
</dbReference>
<dbReference type="GO" id="GO:0034220">
    <property type="term" value="P:monoatomic ion transmembrane transport"/>
    <property type="evidence" value="ECO:0007669"/>
    <property type="project" value="UniProtKB-KW"/>
</dbReference>
<protein>
    <submittedName>
        <fullName evidence="9">Voltage-gated sodium channel</fullName>
    </submittedName>
</protein>
<dbReference type="PANTHER" id="PTHR10037:SF62">
    <property type="entry name" value="SODIUM CHANNEL PROTEIN 60E"/>
    <property type="match status" value="1"/>
</dbReference>
<dbReference type="InterPro" id="IPR002077">
    <property type="entry name" value="VDCCAlpha1"/>
</dbReference>
<organism evidence="9 10">
    <name type="scientific">Aureococcus anophagefferens</name>
    <name type="common">Harmful bloom alga</name>
    <dbReference type="NCBI Taxonomy" id="44056"/>
    <lineage>
        <taxon>Eukaryota</taxon>
        <taxon>Sar</taxon>
        <taxon>Stramenopiles</taxon>
        <taxon>Ochrophyta</taxon>
        <taxon>Pelagophyceae</taxon>
        <taxon>Pelagomonadales</taxon>
        <taxon>Pelagomonadaceae</taxon>
        <taxon>Aureococcus</taxon>
    </lineage>
</organism>
<feature type="region of interest" description="Disordered" evidence="6">
    <location>
        <begin position="1024"/>
        <end position="1056"/>
    </location>
</feature>
<feature type="transmembrane region" description="Helical" evidence="7">
    <location>
        <begin position="77"/>
        <end position="97"/>
    </location>
</feature>
<dbReference type="InterPro" id="IPR043203">
    <property type="entry name" value="VGCC_Ca_Na"/>
</dbReference>
<keyword evidence="5" id="KW-0109">Calcium transport</keyword>
<gene>
    <name evidence="9" type="ORF">SO694_00057014</name>
</gene>
<feature type="region of interest" description="Disordered" evidence="6">
    <location>
        <begin position="2010"/>
        <end position="2095"/>
    </location>
</feature>
<dbReference type="Proteomes" id="UP001363151">
    <property type="component" value="Unassembled WGS sequence"/>
</dbReference>
<proteinExistence type="inferred from homology"/>
<evidence type="ECO:0000256" key="1">
    <source>
        <dbReference type="ARBA" id="ARBA00004141"/>
    </source>
</evidence>
<keyword evidence="4 7" id="KW-0472">Membrane</keyword>
<dbReference type="Pfam" id="PF00520">
    <property type="entry name" value="Ion_trans"/>
    <property type="match status" value="5"/>
</dbReference>
<feature type="compositionally biased region" description="Basic and acidic residues" evidence="6">
    <location>
        <begin position="14"/>
        <end position="29"/>
    </location>
</feature>
<feature type="transmembrane region" description="Helical" evidence="7">
    <location>
        <begin position="143"/>
        <end position="163"/>
    </location>
</feature>
<feature type="transmembrane region" description="Helical" evidence="7">
    <location>
        <begin position="175"/>
        <end position="201"/>
    </location>
</feature>
<feature type="domain" description="Ion transport" evidence="8">
    <location>
        <begin position="566"/>
        <end position="640"/>
    </location>
</feature>
<feature type="transmembrane region" description="Helical" evidence="7">
    <location>
        <begin position="1112"/>
        <end position="1137"/>
    </location>
</feature>
<keyword evidence="5" id="KW-0107">Calcium channel</keyword>
<comment type="similarity">
    <text evidence="5">Belongs to the calcium channel alpha-1 subunit (TC 1.A.1.11) family.</text>
</comment>
<feature type="transmembrane region" description="Helical" evidence="7">
    <location>
        <begin position="1157"/>
        <end position="1177"/>
    </location>
</feature>
<dbReference type="EMBL" id="JBBJCI010000210">
    <property type="protein sequence ID" value="KAK7240533.1"/>
    <property type="molecule type" value="Genomic_DNA"/>
</dbReference>
<comment type="subcellular location">
    <subcellularLocation>
        <location evidence="1 5">Membrane</location>
        <topology evidence="1 5">Multi-pass membrane protein</topology>
    </subcellularLocation>
</comment>
<keyword evidence="5" id="KW-0106">Calcium</keyword>
<feature type="transmembrane region" description="Helical" evidence="7">
    <location>
        <begin position="1082"/>
        <end position="1100"/>
    </location>
</feature>
<sequence length="2095" mass="233629">MGSEGKPYVMTTKVHPEGSDAAAEEDKWPPARPPASPSPPRARAHANPPRAQLCDKALGCLAPDNGLRQFFVKLTRAPAFDMVIIVFIGLNSVIMAMTDYRIECLDRNGDPGRNGIAHDNPNFGAPDPDKCWQNVVGDFTNSWVFGPVFLIEMVCKIFALGFYSEGPHTYLKNNWNILDFVCVMSWIGAQAVPSLSALQSLKMFRLLRPLKSLSKFQGLRRIVVTFMAAFDGLAVTVTLLTFLLFVVSIACMQFFKGALHFRCRITPYPTRVPDTWYRPCVDGVSCPDGSAECPTCLYGNYFPSDDEFDAYRELMLRINYGYRTVGYDAMLANCSSVEGLCGALDAGDDYNWQSWDSKDTWACATATFPGPAGIPVTDTYAHKYAEGDLNGDDGKHPWRSSKRCLWLIDEDDGRPCAAKANEIFGLGGLHKCYENGRQQRSGYVLAGDYSGDDGVYPPVDDRGDGWPSYEVVVAGTHGPGWAPRSDANDDPVFPEKSYDPVESGPTYCGSNYDERGNRRFKFSPKVGKDIYMWQDKKKTVPVQLTDWSRFPAGLYATLYPEFSDSLNFGYTNFDNLGSAMISLFQAVTMEGWTDIMYHCMDAAWPPISIFLFLSLFAVGSMLVLNLVLGVIADTLGDEEDAEAEEEAEAAALALASGGVKLAKGEEEDDAVIIARMRATIPGPPPRLMLFDFVTSDMFNNFIYLCIGLNTVALCLDDYPRDEEWSNFMEVSNLVLAFVFIVEMVLKLMALGWTNYASDTFNLFDFTIVWVSIITMILAASDAGFGGGAISAFRCFRVFRIFKLFKSWQSLQVLLATMAETAKEIGNFLVLLMLMVFIFGLLGMQLFANQLRFDDDTGAKVAFGVCNGAIEDGACVQQAGVCDSAKGECKLDPAYSDLDPVDLNFDDFMSSMITVFGVLTGESWNLVMYDLMRGRDNVYYGVFYMMLTIIILAFFVMNMFLAILLSKFEDNEELSQPAPREESLRKLKSFRQVAKAVNILKKGAEDDPGDSDAKELTPFQIAALKAKKKKDPEDVEAAVHPPKTEPKPKETAPPKEKPNVSLYMFPVDHPVRKLCVETIKKPLFDQIIIACIIVGSFMLACKTPLMDPKMPIFTLFTTLDYLFSFIFLVEFILKLIAFGFAMNGPDSYIYDPWNQLDFTIVMISIVTFLGDLGVPLGVDVKVFKVLRAFRVFRPLRMLSRYPGLRLVLNSLLVAIPAAFNVVVVCILFMSIFAILGVGFFKGQMNMCDVDTYGGGIPEQYFDTIARVIEDPIHLKKAVKSGAFEEFHNASMAMYGYGTQCWLSWDVKWVNGHDYFNTHSTVISDFQHDWETSGRPGVISSKFSHAPGDLEKAEYGISPPTKSYFTANPWLTEGSDVPQAFLDHVADVPATGNLDKYIPTSKDMCKCMFKDENAWSNPLYMSFDNFDTAFALLFEIYSTEGWLDYMYYNVDANGIEMQPIRDHGFREQRRSLPRFYSFFYHVLFQFVGGFFAMQLFVGVIIEQFGKLKEQAEQEGRKGVMMTASQEQWVKTQKFIIEMVKPKHKIKPVNVPCYNIVEGEHKATFENFIMACIVINGLFMGLDHFGQPQGMTVAIELINMMFAIIFNIEAILKILGIGWTNYWVEAWNRFDFLIVIGTDLGYFISWVTPSDIGGVASVVRLFRIARIFRLFNSAKTMKTLIMTLMSALPQMGNVGLVLMIFIGIWAILLVELFAGLSYGETVHPNANFQHVPIAILTLIRFTTGENWNGFMHDMNFKWRGASGCWGGAQFEKIRTKMYDAEPGAYWQDKWCTRLDGGDRETCQCASFHTHGLDGGQKKDMCQEFVSYENCCVPLSACGDKWWAGAIIHIFDIIVTGVVLNLFVGIILSAYEDEEEEEGLGLSETDLANFVEDWSRFDEHASWHIKLKELKELIQILDEPMGFGEKYVASNDELEAEILKLGLHIRHKEIVENDVGESRLHMFDVATALGKRLVAKAHGGDESLDTVETAPNTEFSADATPYLEKFFGKTAADIKRSSPRPLHVPGSGLAEKPAEPEPAPQEAPSPVYEMPPANEPAAPAADGAPSSPADSVAAESVDTAAEAAPAEAYGDGEKVEEAA</sequence>
<accession>A0ABR1FWW6</accession>
<dbReference type="SUPFAM" id="SSF81324">
    <property type="entry name" value="Voltage-gated potassium channels"/>
    <property type="match status" value="4"/>
</dbReference>
<feature type="transmembrane region" description="Helical" evidence="7">
    <location>
        <begin position="767"/>
        <end position="792"/>
    </location>
</feature>
<feature type="transmembrane region" description="Helical" evidence="7">
    <location>
        <begin position="907"/>
        <end position="926"/>
    </location>
</feature>
<name>A0ABR1FWW6_AURAN</name>
<feature type="transmembrane region" description="Helical" evidence="7">
    <location>
        <begin position="1680"/>
        <end position="1705"/>
    </location>
</feature>
<keyword evidence="2 7" id="KW-0812">Transmembrane</keyword>
<feature type="domain" description="Ion transport" evidence="8">
    <location>
        <begin position="1081"/>
        <end position="1509"/>
    </location>
</feature>
<feature type="compositionally biased region" description="Basic and acidic residues" evidence="6">
    <location>
        <begin position="1041"/>
        <end position="1056"/>
    </location>
</feature>
<dbReference type="Gene3D" id="1.10.287.70">
    <property type="match status" value="5"/>
</dbReference>
<evidence type="ECO:0000256" key="6">
    <source>
        <dbReference type="SAM" id="MobiDB-lite"/>
    </source>
</evidence>
<dbReference type="PRINTS" id="PR00167">
    <property type="entry name" value="CACHANNEL"/>
</dbReference>
<feature type="compositionally biased region" description="Low complexity" evidence="6">
    <location>
        <begin position="2040"/>
        <end position="2084"/>
    </location>
</feature>
<keyword evidence="10" id="KW-1185">Reference proteome</keyword>
<evidence type="ECO:0000259" key="8">
    <source>
        <dbReference type="Pfam" id="PF00520"/>
    </source>
</evidence>
<keyword evidence="9" id="KW-0407">Ion channel</keyword>
<feature type="transmembrane region" description="Helical" evidence="7">
    <location>
        <begin position="1476"/>
        <end position="1499"/>
    </location>
</feature>
<evidence type="ECO:0000313" key="9">
    <source>
        <dbReference type="EMBL" id="KAK7240533.1"/>
    </source>
</evidence>
<evidence type="ECO:0000256" key="2">
    <source>
        <dbReference type="ARBA" id="ARBA00022692"/>
    </source>
</evidence>
<feature type="compositionally biased region" description="Pro residues" evidence="6">
    <location>
        <begin position="30"/>
        <end position="40"/>
    </location>
</feature>
<feature type="domain" description="Ion transport" evidence="8">
    <location>
        <begin position="697"/>
        <end position="972"/>
    </location>
</feature>
<keyword evidence="5" id="KW-0813">Transport</keyword>
<feature type="region of interest" description="Disordered" evidence="6">
    <location>
        <begin position="1"/>
        <end position="49"/>
    </location>
</feature>
<feature type="transmembrane region" description="Helical" evidence="7">
    <location>
        <begin position="609"/>
        <end position="632"/>
    </location>
</feature>
<feature type="transmembrane region" description="Helical" evidence="7">
    <location>
        <begin position="827"/>
        <end position="847"/>
    </location>
</feature>
<feature type="transmembrane region" description="Helical" evidence="7">
    <location>
        <begin position="1838"/>
        <end position="1864"/>
    </location>
</feature>
<dbReference type="Gene3D" id="1.20.120.350">
    <property type="entry name" value="Voltage-gated potassium channels. Chain C"/>
    <property type="match status" value="4"/>
</dbReference>